<evidence type="ECO:0000313" key="6">
    <source>
        <dbReference type="Proteomes" id="UP000078550"/>
    </source>
</evidence>
<dbReference type="AlphaFoldDB" id="A0A1A8YZR3"/>
<feature type="compositionally biased region" description="Basic residues" evidence="2">
    <location>
        <begin position="673"/>
        <end position="685"/>
    </location>
</feature>
<evidence type="ECO:0000313" key="4">
    <source>
        <dbReference type="EMBL" id="SBT36582.1"/>
    </source>
</evidence>
<keyword evidence="7" id="KW-1185">Reference proteome</keyword>
<feature type="signal peptide" evidence="3">
    <location>
        <begin position="1"/>
        <end position="20"/>
    </location>
</feature>
<dbReference type="EMBL" id="FLRE01000127">
    <property type="protein sequence ID" value="SBT37023.1"/>
    <property type="molecule type" value="Genomic_DNA"/>
</dbReference>
<sequence>MKRVAVPILLYCVYIVRCACEKAYSMVPMVRRKPSVANVTRWCILSIRKGAKKCFIFPLPSNENVENKLRYGESNPRREKNGRLYLRNGSTSVQEKNVFSVGGILNDRKETLFSVEKSLLGSCHWDIIQRNILQMKRKKKKKFSKLQAKMPVITVNKKLYPKEYSTDYEDVLRKFDVTYINYKTRLRSKKEINIREIDDLYGNIYDRDILKKQFFFFLYHDDINTCYQILTKNRNVLTREESYKILNSLPYIFVNHLKYVYPNEQNVDYILSKLLKTYIFQYANDRNIDFLNFKYKYNELDVYCQNLEHTFVQERKKEKTINGEIWVSDCIYDDGRNNDYEGRYAHMSYDYEIIESTKKYKDLVDRFRKYPANIRLEKVQLLYTKILSMKGNKIVEAFRKHESIKKNKERKIYRNARLRLDPNKLTPYMNEPVKCNKKKKEEINALFQMYVQNKDLIKAALIIRKYTNLIDTKEEKSRETLKEFLRLHNYIYTCNKYDDKMLAHLRMVYYSTIQKPRIVRKICEVGMIEQGENATHKEVYEKELNTYLKKRNEMLDQRMKDKNIDMNQIRDFSSAYPMEWLPVLYKDLFEQTEKERKEKEKEKEKEKYTDLNKGTINRKRESIKKLFSPSERKNAHTTEMGDSLKDQDARKDLKHDLLNVKNELKIGRNAVNYKKKVKGRNKRKEGKMEKTGKAGKAEKSGEQAE</sequence>
<feature type="region of interest" description="Disordered" evidence="2">
    <location>
        <begin position="671"/>
        <end position="705"/>
    </location>
</feature>
<evidence type="ECO:0000313" key="7">
    <source>
        <dbReference type="Proteomes" id="UP000078555"/>
    </source>
</evidence>
<gene>
    <name evidence="4" type="ORF">POVWA1_033220</name>
    <name evidence="5" type="ORF">POVWA2_032840</name>
</gene>
<reference evidence="5" key="2">
    <citation type="submission" date="2016-05" db="EMBL/GenBank/DDBJ databases">
        <authorList>
            <person name="Lavstsen T."/>
            <person name="Jespersen J.S."/>
        </authorList>
    </citation>
    <scope>NUCLEOTIDE SEQUENCE [LARGE SCALE GENOMIC DNA]</scope>
</reference>
<feature type="region of interest" description="Disordered" evidence="2">
    <location>
        <begin position="619"/>
        <end position="649"/>
    </location>
</feature>
<keyword evidence="3" id="KW-0732">Signal</keyword>
<protein>
    <submittedName>
        <fullName evidence="5">Uncharacterized protein</fullName>
    </submittedName>
</protein>
<feature type="compositionally biased region" description="Basic and acidic residues" evidence="2">
    <location>
        <begin position="686"/>
        <end position="705"/>
    </location>
</feature>
<proteinExistence type="predicted"/>
<dbReference type="Proteomes" id="UP000078550">
    <property type="component" value="Unassembled WGS sequence"/>
</dbReference>
<accession>A0A1A8YZR3</accession>
<feature type="coiled-coil region" evidence="1">
    <location>
        <begin position="585"/>
        <end position="614"/>
    </location>
</feature>
<feature type="compositionally biased region" description="Basic and acidic residues" evidence="2">
    <location>
        <begin position="619"/>
        <end position="636"/>
    </location>
</feature>
<reference evidence="6 7" key="1">
    <citation type="submission" date="2016-05" db="EMBL/GenBank/DDBJ databases">
        <authorList>
            <person name="Naeem Raeece"/>
        </authorList>
    </citation>
    <scope>NUCLEOTIDE SEQUENCE [LARGE SCALE GENOMIC DNA]</scope>
</reference>
<dbReference type="Proteomes" id="UP000078555">
    <property type="component" value="Unassembled WGS sequence"/>
</dbReference>
<evidence type="ECO:0000313" key="5">
    <source>
        <dbReference type="EMBL" id="SBT37023.1"/>
    </source>
</evidence>
<feature type="chain" id="PRO_5015059973" evidence="3">
    <location>
        <begin position="21"/>
        <end position="705"/>
    </location>
</feature>
<dbReference type="EMBL" id="FLRD01000098">
    <property type="protein sequence ID" value="SBT36582.1"/>
    <property type="molecule type" value="Genomic_DNA"/>
</dbReference>
<name>A0A1A8YZR3_PLAOA</name>
<organism evidence="5 6">
    <name type="scientific">Plasmodium ovale wallikeri</name>
    <dbReference type="NCBI Taxonomy" id="864142"/>
    <lineage>
        <taxon>Eukaryota</taxon>
        <taxon>Sar</taxon>
        <taxon>Alveolata</taxon>
        <taxon>Apicomplexa</taxon>
        <taxon>Aconoidasida</taxon>
        <taxon>Haemosporida</taxon>
        <taxon>Plasmodiidae</taxon>
        <taxon>Plasmodium</taxon>
        <taxon>Plasmodium (Plasmodium)</taxon>
    </lineage>
</organism>
<evidence type="ECO:0000256" key="2">
    <source>
        <dbReference type="SAM" id="MobiDB-lite"/>
    </source>
</evidence>
<evidence type="ECO:0000256" key="3">
    <source>
        <dbReference type="SAM" id="SignalP"/>
    </source>
</evidence>
<evidence type="ECO:0000256" key="1">
    <source>
        <dbReference type="SAM" id="Coils"/>
    </source>
</evidence>
<keyword evidence="1" id="KW-0175">Coiled coil</keyword>